<feature type="domain" description="ABC transporter" evidence="8">
    <location>
        <begin position="326"/>
        <end position="543"/>
    </location>
</feature>
<dbReference type="GO" id="GO:0005886">
    <property type="term" value="C:plasma membrane"/>
    <property type="evidence" value="ECO:0007669"/>
    <property type="project" value="UniProtKB-SubCell"/>
</dbReference>
<dbReference type="SUPFAM" id="SSF52540">
    <property type="entry name" value="P-loop containing nucleoside triphosphate hydrolases"/>
    <property type="match status" value="1"/>
</dbReference>
<dbReference type="GO" id="GO:0140359">
    <property type="term" value="F:ABC-type transporter activity"/>
    <property type="evidence" value="ECO:0007669"/>
    <property type="project" value="InterPro"/>
</dbReference>
<keyword evidence="5 7" id="KW-1133">Transmembrane helix</keyword>
<dbReference type="PROSITE" id="PS50893">
    <property type="entry name" value="ABC_TRANSPORTER_2"/>
    <property type="match status" value="1"/>
</dbReference>
<evidence type="ECO:0000256" key="1">
    <source>
        <dbReference type="ARBA" id="ARBA00004651"/>
    </source>
</evidence>
<comment type="caution">
    <text evidence="10">The sequence shown here is derived from an EMBL/GenBank/DDBJ whole genome shotgun (WGS) entry which is preliminary data.</text>
</comment>
<evidence type="ECO:0000313" key="11">
    <source>
        <dbReference type="Proteomes" id="UP000280935"/>
    </source>
</evidence>
<evidence type="ECO:0000256" key="6">
    <source>
        <dbReference type="ARBA" id="ARBA00023136"/>
    </source>
</evidence>
<dbReference type="OrthoDB" id="9762778at2"/>
<dbReference type="InterPro" id="IPR039421">
    <property type="entry name" value="Type_1_exporter"/>
</dbReference>
<name>A0A3P1WV23_9ACTN</name>
<proteinExistence type="predicted"/>
<evidence type="ECO:0000256" key="7">
    <source>
        <dbReference type="SAM" id="Phobius"/>
    </source>
</evidence>
<evidence type="ECO:0000256" key="3">
    <source>
        <dbReference type="ARBA" id="ARBA00022741"/>
    </source>
</evidence>
<dbReference type="InterPro" id="IPR017871">
    <property type="entry name" value="ABC_transporter-like_CS"/>
</dbReference>
<accession>A0A3P1WV23</accession>
<keyword evidence="4 10" id="KW-0067">ATP-binding</keyword>
<dbReference type="InterPro" id="IPR003593">
    <property type="entry name" value="AAA+_ATPase"/>
</dbReference>
<dbReference type="PANTHER" id="PTHR24221">
    <property type="entry name" value="ATP-BINDING CASSETTE SUB-FAMILY B"/>
    <property type="match status" value="1"/>
</dbReference>
<evidence type="ECO:0000256" key="2">
    <source>
        <dbReference type="ARBA" id="ARBA00022692"/>
    </source>
</evidence>
<dbReference type="SMART" id="SM00382">
    <property type="entry name" value="AAA"/>
    <property type="match status" value="1"/>
</dbReference>
<feature type="transmembrane region" description="Helical" evidence="7">
    <location>
        <begin position="26"/>
        <end position="47"/>
    </location>
</feature>
<dbReference type="Gene3D" id="3.40.50.300">
    <property type="entry name" value="P-loop containing nucleotide triphosphate hydrolases"/>
    <property type="match status" value="1"/>
</dbReference>
<dbReference type="InterPro" id="IPR011527">
    <property type="entry name" value="ABC1_TM_dom"/>
</dbReference>
<evidence type="ECO:0000256" key="5">
    <source>
        <dbReference type="ARBA" id="ARBA00022989"/>
    </source>
</evidence>
<keyword evidence="6 7" id="KW-0472">Membrane</keyword>
<dbReference type="InterPro" id="IPR027417">
    <property type="entry name" value="P-loop_NTPase"/>
</dbReference>
<dbReference type="Pfam" id="PF00005">
    <property type="entry name" value="ABC_tran"/>
    <property type="match status" value="1"/>
</dbReference>
<dbReference type="InterPro" id="IPR003439">
    <property type="entry name" value="ABC_transporter-like_ATP-bd"/>
</dbReference>
<keyword evidence="2 7" id="KW-0812">Transmembrane</keyword>
<gene>
    <name evidence="10" type="ORF">EII35_04640</name>
</gene>
<dbReference type="Proteomes" id="UP000280935">
    <property type="component" value="Unassembled WGS sequence"/>
</dbReference>
<reference evidence="10 11" key="1">
    <citation type="submission" date="2018-11" db="EMBL/GenBank/DDBJ databases">
        <title>Genomes From Bacteria Associated with the Canine Oral Cavity: a Test Case for Automated Genome-Based Taxonomic Assignment.</title>
        <authorList>
            <person name="Coil D.A."/>
            <person name="Jospin G."/>
            <person name="Darling A.E."/>
            <person name="Wallis C."/>
            <person name="Davis I.J."/>
            <person name="Harris S."/>
            <person name="Eisen J.A."/>
            <person name="Holcombe L.J."/>
            <person name="O'Flynn C."/>
        </authorList>
    </citation>
    <scope>NUCLEOTIDE SEQUENCE [LARGE SCALE GENOMIC DNA]</scope>
    <source>
        <strain evidence="10 11">OH2822_COT-296</strain>
    </source>
</reference>
<protein>
    <submittedName>
        <fullName evidence="10">ABC transporter ATP-binding protein</fullName>
    </submittedName>
</protein>
<dbReference type="SUPFAM" id="SSF90123">
    <property type="entry name" value="ABC transporter transmembrane region"/>
    <property type="match status" value="1"/>
</dbReference>
<dbReference type="GO" id="GO:0005524">
    <property type="term" value="F:ATP binding"/>
    <property type="evidence" value="ECO:0007669"/>
    <property type="project" value="UniProtKB-KW"/>
</dbReference>
<dbReference type="GO" id="GO:0016887">
    <property type="term" value="F:ATP hydrolysis activity"/>
    <property type="evidence" value="ECO:0007669"/>
    <property type="project" value="InterPro"/>
</dbReference>
<evidence type="ECO:0000256" key="4">
    <source>
        <dbReference type="ARBA" id="ARBA00022840"/>
    </source>
</evidence>
<sequence>MNRWGLALELTRQARPEFWVLTGSTLLRILNLSCGAALLAWPAWLLTSGSRPDVVTVGLVLLVVAATKAVARYGEQVLGHLAAFRTQARLRIRLYDDLVPLAPAITTARGSGDLLTLANDEVNALEVFYAHTIAPTITAVVLPVTGVLVGGWVGGGAVAVVLAIGFLLGGVVVPWLGARASRRASLHASSARSVLAQHMSDDVAGRDEIVSHRGERWRLRVAQRAEAEVGRAVMLGGRAKASRSALAMLWQGATILALLAVAEVPAVLVPIALVPGIAPALASVERLARSLPSALTAAGRLAEVSRITPEVLSPADPVAPSGRSDIELRDVSFRYPGTERDVLDGFSLRVPDGGRVGIVGPSGAGKSTVAHLLTRTFDPQAGQVCLGGVDLRRLDLEEVRRLVRVTDQRGVLLSGTVRSNLLLTRPDAEAADLEHACRLACLDRDLAEWPDGLDTVLGEFGTRLSGGQAQRLALARAIVGRPRVLVLDEATSHQDAITQAEIMERLLGQWRGTLIVIAHRDAALTGMDTVVRVDPAECRSLPLP</sequence>
<evidence type="ECO:0000259" key="9">
    <source>
        <dbReference type="PROSITE" id="PS50929"/>
    </source>
</evidence>
<dbReference type="EMBL" id="RQYT01000006">
    <property type="protein sequence ID" value="RRD50442.1"/>
    <property type="molecule type" value="Genomic_DNA"/>
</dbReference>
<dbReference type="Pfam" id="PF00664">
    <property type="entry name" value="ABC_membrane"/>
    <property type="match status" value="1"/>
</dbReference>
<dbReference type="PROSITE" id="PS50929">
    <property type="entry name" value="ABC_TM1F"/>
    <property type="match status" value="1"/>
</dbReference>
<feature type="transmembrane region" description="Helical" evidence="7">
    <location>
        <begin position="54"/>
        <end position="71"/>
    </location>
</feature>
<dbReference type="InterPro" id="IPR036640">
    <property type="entry name" value="ABC1_TM_sf"/>
</dbReference>
<evidence type="ECO:0000313" key="10">
    <source>
        <dbReference type="EMBL" id="RRD50442.1"/>
    </source>
</evidence>
<keyword evidence="3" id="KW-0547">Nucleotide-binding</keyword>
<organism evidence="10 11">
    <name type="scientific">Arachnia propionica</name>
    <dbReference type="NCBI Taxonomy" id="1750"/>
    <lineage>
        <taxon>Bacteria</taxon>
        <taxon>Bacillati</taxon>
        <taxon>Actinomycetota</taxon>
        <taxon>Actinomycetes</taxon>
        <taxon>Propionibacteriales</taxon>
        <taxon>Propionibacteriaceae</taxon>
        <taxon>Arachnia</taxon>
    </lineage>
</organism>
<dbReference type="PROSITE" id="PS00211">
    <property type="entry name" value="ABC_TRANSPORTER_1"/>
    <property type="match status" value="1"/>
</dbReference>
<dbReference type="PANTHER" id="PTHR24221:SF654">
    <property type="entry name" value="ATP-BINDING CASSETTE SUB-FAMILY B MEMBER 6"/>
    <property type="match status" value="1"/>
</dbReference>
<dbReference type="AlphaFoldDB" id="A0A3P1WV23"/>
<feature type="domain" description="ABC transmembrane type-1" evidence="9">
    <location>
        <begin position="45"/>
        <end position="262"/>
    </location>
</feature>
<feature type="transmembrane region" description="Helical" evidence="7">
    <location>
        <begin position="152"/>
        <end position="176"/>
    </location>
</feature>
<dbReference type="Gene3D" id="1.20.1560.10">
    <property type="entry name" value="ABC transporter type 1, transmembrane domain"/>
    <property type="match status" value="1"/>
</dbReference>
<evidence type="ECO:0000259" key="8">
    <source>
        <dbReference type="PROSITE" id="PS50893"/>
    </source>
</evidence>
<dbReference type="RefSeq" id="WP_125227300.1">
    <property type="nucleotide sequence ID" value="NZ_RQYT01000006.1"/>
</dbReference>
<comment type="subcellular location">
    <subcellularLocation>
        <location evidence="1">Cell membrane</location>
        <topology evidence="1">Multi-pass membrane protein</topology>
    </subcellularLocation>
</comment>
<dbReference type="GO" id="GO:0034040">
    <property type="term" value="F:ATPase-coupled lipid transmembrane transporter activity"/>
    <property type="evidence" value="ECO:0007669"/>
    <property type="project" value="TreeGrafter"/>
</dbReference>